<comment type="caution">
    <text evidence="4">The sequence shown here is derived from an EMBL/GenBank/DDBJ whole genome shotgun (WGS) entry which is preliminary data.</text>
</comment>
<dbReference type="PANTHER" id="PTHR30061:SF50">
    <property type="entry name" value="MALTOSE_MALTODEXTRIN-BINDING PERIPLASMIC PROTEIN"/>
    <property type="match status" value="1"/>
</dbReference>
<keyword evidence="2" id="KW-0813">Transport</keyword>
<evidence type="ECO:0000256" key="3">
    <source>
        <dbReference type="ARBA" id="ARBA00022729"/>
    </source>
</evidence>
<dbReference type="CDD" id="cd13585">
    <property type="entry name" value="PBP2_TMBP_like"/>
    <property type="match status" value="1"/>
</dbReference>
<keyword evidence="5" id="KW-1185">Reference proteome</keyword>
<reference evidence="5" key="1">
    <citation type="journal article" date="2019" name="Int. J. Syst. Evol. Microbiol.">
        <title>The Global Catalogue of Microorganisms (GCM) 10K type strain sequencing project: providing services to taxonomists for standard genome sequencing and annotation.</title>
        <authorList>
            <consortium name="The Broad Institute Genomics Platform"/>
            <consortium name="The Broad Institute Genome Sequencing Center for Infectious Disease"/>
            <person name="Wu L."/>
            <person name="Ma J."/>
        </authorList>
    </citation>
    <scope>NUCLEOTIDE SEQUENCE [LARGE SCALE GENOMIC DNA]</scope>
    <source>
        <strain evidence="5">CGMCC 1.15399</strain>
    </source>
</reference>
<organism evidence="4 5">
    <name type="scientific">Nonomuraea guangzhouensis</name>
    <dbReference type="NCBI Taxonomy" id="1291555"/>
    <lineage>
        <taxon>Bacteria</taxon>
        <taxon>Bacillati</taxon>
        <taxon>Actinomycetota</taxon>
        <taxon>Actinomycetes</taxon>
        <taxon>Streptosporangiales</taxon>
        <taxon>Streptosporangiaceae</taxon>
        <taxon>Nonomuraea</taxon>
    </lineage>
</organism>
<proteinExistence type="inferred from homology"/>
<evidence type="ECO:0000313" key="4">
    <source>
        <dbReference type="EMBL" id="MFD1538310.1"/>
    </source>
</evidence>
<evidence type="ECO:0000256" key="2">
    <source>
        <dbReference type="ARBA" id="ARBA00022448"/>
    </source>
</evidence>
<evidence type="ECO:0000256" key="1">
    <source>
        <dbReference type="ARBA" id="ARBA00008520"/>
    </source>
</evidence>
<dbReference type="Proteomes" id="UP001597097">
    <property type="component" value="Unassembled WGS sequence"/>
</dbReference>
<dbReference type="Pfam" id="PF13416">
    <property type="entry name" value="SBP_bac_8"/>
    <property type="match status" value="1"/>
</dbReference>
<keyword evidence="3" id="KW-0732">Signal</keyword>
<dbReference type="RefSeq" id="WP_219533316.1">
    <property type="nucleotide sequence ID" value="NZ_JAHKRM010000017.1"/>
</dbReference>
<comment type="similarity">
    <text evidence="1">Belongs to the bacterial solute-binding protein 1 family.</text>
</comment>
<sequence>MLLLAAAACGQEAESPPSAGQAQTATTACAGKGALTMWERSGGNKQMVDMLVEAWNTKNPDCKINLTYIPHTEMVGKIAQGVASGDVPDLMGMDLIYAPQFEKEQQLVDITDRAKNWPELKTASKGHMTVATYQNRLFGVPLYADVSALFYNKDLFTRAGLDPNKPPTSLAELRSYADKITALGGGVKGYYLPGNCAGCNIFTVGPLMWASGATIEAKGPGDEPLVGDGVKQVLQFTRDMVKAGNVPDGSRTENGETFHLQFGSGKVGMMGTGNFNITLARQQNPGMKFGIALLPGVTPNSSASFIGGDLVVVPKGSKRVDDAVNVMKFLLSDEVQVEVYAKALNLTTRTDMVENKYFQAEPLVRDVAKALTVGRTPYTVTFFEQINSPQGPWLKMLQRAYYGNDGLDTVIADAKKEMKAIAGRS</sequence>
<name>A0ABW4G6F7_9ACTN</name>
<dbReference type="EMBL" id="JBHUCM010000013">
    <property type="protein sequence ID" value="MFD1538310.1"/>
    <property type="molecule type" value="Genomic_DNA"/>
</dbReference>
<dbReference type="InterPro" id="IPR006059">
    <property type="entry name" value="SBP"/>
</dbReference>
<gene>
    <name evidence="4" type="ORF">ACFSJ0_14755</name>
</gene>
<protein>
    <submittedName>
        <fullName evidence="4">ABC transporter substrate-binding protein</fullName>
    </submittedName>
</protein>
<dbReference type="PANTHER" id="PTHR30061">
    <property type="entry name" value="MALTOSE-BINDING PERIPLASMIC PROTEIN"/>
    <property type="match status" value="1"/>
</dbReference>
<evidence type="ECO:0000313" key="5">
    <source>
        <dbReference type="Proteomes" id="UP001597097"/>
    </source>
</evidence>
<accession>A0ABW4G6F7</accession>